<dbReference type="OrthoDB" id="10332337at2759"/>
<dbReference type="Proteomes" id="UP000019373">
    <property type="component" value="Unassembled WGS sequence"/>
</dbReference>
<feature type="compositionally biased region" description="Basic and acidic residues" evidence="1">
    <location>
        <begin position="255"/>
        <end position="276"/>
    </location>
</feature>
<accession>U1HXA5</accession>
<feature type="region of interest" description="Disordered" evidence="1">
    <location>
        <begin position="242"/>
        <end position="276"/>
    </location>
</feature>
<evidence type="ECO:0000313" key="2">
    <source>
        <dbReference type="EMBL" id="ERF75455.1"/>
    </source>
</evidence>
<feature type="region of interest" description="Disordered" evidence="1">
    <location>
        <begin position="290"/>
        <end position="319"/>
    </location>
</feature>
<dbReference type="AlphaFoldDB" id="U1HXA5"/>
<dbReference type="RefSeq" id="XP_007787186.1">
    <property type="nucleotide sequence ID" value="XM_007788996.1"/>
</dbReference>
<sequence>MDTTKWFNLPGDKEAYIQDIKLRWVDDANLSIPWVNFYLRSAANWDFFALTFPDQAWILRQIQLIDWHIEESLGALEKLMPRSCKPQSWVELSNDHHHKGRDFVASTVFAYYRNPAAMTLHQQAVMLHYAKYLDFERWDESESDRMRMQTFERWDEPESDRMRMQSDRMRMQTFNAACVELVEGACLKDRARLVEELLSAENTAALLSVQPATDMPIWIVRREVVKKGLMIKKAMQQMRDALKLEEEEEEEEEGGKEGGKKEKEKEKDSREDDIKTRVLTDLDGKKGTFRVYDSESDDRCPTPRNVAAPMDADESRRDLPVLGCSNCGTILETNANETEGDWASLMEEDDSHSC</sequence>
<gene>
    <name evidence="2" type="ORF">EPUS_06987</name>
</gene>
<feature type="compositionally biased region" description="Acidic residues" evidence="1">
    <location>
        <begin position="245"/>
        <end position="254"/>
    </location>
</feature>
<protein>
    <submittedName>
        <fullName evidence="2">Uncharacterized protein</fullName>
    </submittedName>
</protein>
<dbReference type="GeneID" id="19241875"/>
<dbReference type="HOGENOM" id="CLU_783095_0_0_1"/>
<evidence type="ECO:0000256" key="1">
    <source>
        <dbReference type="SAM" id="MobiDB-lite"/>
    </source>
</evidence>
<keyword evidence="3" id="KW-1185">Reference proteome</keyword>
<evidence type="ECO:0000313" key="3">
    <source>
        <dbReference type="Proteomes" id="UP000019373"/>
    </source>
</evidence>
<proteinExistence type="predicted"/>
<reference evidence="3" key="1">
    <citation type="journal article" date="2014" name="BMC Genomics">
        <title>Genome characteristics reveal the impact of lichenization on lichen-forming fungus Endocarpon pusillum Hedwig (Verrucariales, Ascomycota).</title>
        <authorList>
            <person name="Wang Y.-Y."/>
            <person name="Liu B."/>
            <person name="Zhang X.-Y."/>
            <person name="Zhou Q.-M."/>
            <person name="Zhang T."/>
            <person name="Li H."/>
            <person name="Yu Y.-F."/>
            <person name="Zhang X.-L."/>
            <person name="Hao X.-Y."/>
            <person name="Wang M."/>
            <person name="Wang L."/>
            <person name="Wei J.-C."/>
        </authorList>
    </citation>
    <scope>NUCLEOTIDE SEQUENCE [LARGE SCALE GENOMIC DNA]</scope>
    <source>
        <strain evidence="3">Z07020 / HMAS-L-300199</strain>
    </source>
</reference>
<dbReference type="EMBL" id="KE720812">
    <property type="protein sequence ID" value="ERF75455.1"/>
    <property type="molecule type" value="Genomic_DNA"/>
</dbReference>
<name>U1HXA5_ENDPU</name>
<organism evidence="2 3">
    <name type="scientific">Endocarpon pusillum (strain Z07020 / HMAS-L-300199)</name>
    <name type="common">Lichen-forming fungus</name>
    <dbReference type="NCBI Taxonomy" id="1263415"/>
    <lineage>
        <taxon>Eukaryota</taxon>
        <taxon>Fungi</taxon>
        <taxon>Dikarya</taxon>
        <taxon>Ascomycota</taxon>
        <taxon>Pezizomycotina</taxon>
        <taxon>Eurotiomycetes</taxon>
        <taxon>Chaetothyriomycetidae</taxon>
        <taxon>Verrucariales</taxon>
        <taxon>Verrucariaceae</taxon>
        <taxon>Endocarpon</taxon>
    </lineage>
</organism>